<protein>
    <submittedName>
        <fullName evidence="2">Oidioi.mRNA.OKI2018_I69.chr2.g5443.t1.cds</fullName>
    </submittedName>
</protein>
<dbReference type="Proteomes" id="UP001158576">
    <property type="component" value="Chromosome 2"/>
</dbReference>
<keyword evidence="3" id="KW-1185">Reference proteome</keyword>
<accession>A0ABN7T4P1</accession>
<evidence type="ECO:0000313" key="2">
    <source>
        <dbReference type="EMBL" id="CAG5111109.1"/>
    </source>
</evidence>
<evidence type="ECO:0000256" key="1">
    <source>
        <dbReference type="SAM" id="SignalP"/>
    </source>
</evidence>
<feature type="chain" id="PRO_5047360324" evidence="1">
    <location>
        <begin position="18"/>
        <end position="115"/>
    </location>
</feature>
<name>A0ABN7T4P1_OIKDI</name>
<proteinExistence type="predicted"/>
<organism evidence="2 3">
    <name type="scientific">Oikopleura dioica</name>
    <name type="common">Tunicate</name>
    <dbReference type="NCBI Taxonomy" id="34765"/>
    <lineage>
        <taxon>Eukaryota</taxon>
        <taxon>Metazoa</taxon>
        <taxon>Chordata</taxon>
        <taxon>Tunicata</taxon>
        <taxon>Appendicularia</taxon>
        <taxon>Copelata</taxon>
        <taxon>Oikopleuridae</taxon>
        <taxon>Oikopleura</taxon>
    </lineage>
</organism>
<reference evidence="2 3" key="1">
    <citation type="submission" date="2021-04" db="EMBL/GenBank/DDBJ databases">
        <authorList>
            <person name="Bliznina A."/>
        </authorList>
    </citation>
    <scope>NUCLEOTIDE SEQUENCE [LARGE SCALE GENOMIC DNA]</scope>
</reference>
<dbReference type="EMBL" id="OU015567">
    <property type="protein sequence ID" value="CAG5111109.1"/>
    <property type="molecule type" value="Genomic_DNA"/>
</dbReference>
<feature type="signal peptide" evidence="1">
    <location>
        <begin position="1"/>
        <end position="17"/>
    </location>
</feature>
<sequence length="115" mass="13323">MKLFRFFGVFCAAFAQADETDEPLNALAVEVEDFKFLIDDILRSRDQESKHLTARIIELEDKLAQQQMLYYQAKLKQSGITEEVVKEASSKQEKEDNNEFGPNYQGILDFFNEGF</sequence>
<gene>
    <name evidence="2" type="ORF">OKIOD_LOCUS14208</name>
</gene>
<keyword evidence="1" id="KW-0732">Signal</keyword>
<evidence type="ECO:0000313" key="3">
    <source>
        <dbReference type="Proteomes" id="UP001158576"/>
    </source>
</evidence>